<dbReference type="Proteomes" id="UP000549113">
    <property type="component" value="Unassembled WGS sequence"/>
</dbReference>
<evidence type="ECO:0000313" key="1">
    <source>
        <dbReference type="EMBL" id="MBB4139287.1"/>
    </source>
</evidence>
<evidence type="ECO:0008006" key="3">
    <source>
        <dbReference type="Google" id="ProtNLM"/>
    </source>
</evidence>
<organism evidence="1 2">
    <name type="scientific">Microbacterium invictum</name>
    <dbReference type="NCBI Taxonomy" id="515415"/>
    <lineage>
        <taxon>Bacteria</taxon>
        <taxon>Bacillati</taxon>
        <taxon>Actinomycetota</taxon>
        <taxon>Actinomycetes</taxon>
        <taxon>Micrococcales</taxon>
        <taxon>Microbacteriaceae</taxon>
        <taxon>Microbacterium</taxon>
    </lineage>
</organism>
<name>A0AA40SNC8_9MICO</name>
<dbReference type="EMBL" id="JACIFH010000001">
    <property type="protein sequence ID" value="MBB4139287.1"/>
    <property type="molecule type" value="Genomic_DNA"/>
</dbReference>
<comment type="caution">
    <text evidence="1">The sequence shown here is derived from an EMBL/GenBank/DDBJ whole genome shotgun (WGS) entry which is preliminary data.</text>
</comment>
<accession>A0AA40SNC8</accession>
<gene>
    <name evidence="1" type="ORF">BKA10_001081</name>
</gene>
<protein>
    <recommendedName>
        <fullName evidence="3">Acetone carboxylase</fullName>
    </recommendedName>
</protein>
<proteinExistence type="predicted"/>
<dbReference type="RefSeq" id="WP_183498967.1">
    <property type="nucleotide sequence ID" value="NZ_BAABCO010000001.1"/>
</dbReference>
<keyword evidence="2" id="KW-1185">Reference proteome</keyword>
<sequence length="66" mass="7739">MSEHICSRAGCRTDARWQVIWRNPRIHAPERRKIWLACDEHVDYLRDYLAARSFPVQVEAFDGAAP</sequence>
<evidence type="ECO:0000313" key="2">
    <source>
        <dbReference type="Proteomes" id="UP000549113"/>
    </source>
</evidence>
<dbReference type="AlphaFoldDB" id="A0AA40SNC8"/>
<reference evidence="1 2" key="1">
    <citation type="submission" date="2020-08" db="EMBL/GenBank/DDBJ databases">
        <title>Sequencing the genomes of 1000 actinobacteria strains.</title>
        <authorList>
            <person name="Klenk H.-P."/>
        </authorList>
    </citation>
    <scope>NUCLEOTIDE SEQUENCE [LARGE SCALE GENOMIC DNA]</scope>
    <source>
        <strain evidence="1 2">DSM 19600</strain>
    </source>
</reference>